<dbReference type="SUPFAM" id="SSF56349">
    <property type="entry name" value="DNA breaking-rejoining enzymes"/>
    <property type="match status" value="1"/>
</dbReference>
<dbReference type="PANTHER" id="PTHR30629">
    <property type="entry name" value="PROPHAGE INTEGRASE"/>
    <property type="match status" value="1"/>
</dbReference>
<dbReference type="PANTHER" id="PTHR30629:SF2">
    <property type="entry name" value="PROPHAGE INTEGRASE INTS-RELATED"/>
    <property type="match status" value="1"/>
</dbReference>
<dbReference type="InterPro" id="IPR053876">
    <property type="entry name" value="Phage_int_M"/>
</dbReference>
<dbReference type="Proteomes" id="UP000198824">
    <property type="component" value="Unassembled WGS sequence"/>
</dbReference>
<dbReference type="OrthoDB" id="7388552at2"/>
<evidence type="ECO:0000256" key="1">
    <source>
        <dbReference type="ARBA" id="ARBA00008857"/>
    </source>
</evidence>
<dbReference type="Pfam" id="PF13356">
    <property type="entry name" value="Arm-DNA-bind_3"/>
    <property type="match status" value="1"/>
</dbReference>
<dbReference type="AlphaFoldDB" id="A0A1I6L237"/>
<dbReference type="InterPro" id="IPR013762">
    <property type="entry name" value="Integrase-like_cat_sf"/>
</dbReference>
<feature type="domain" description="Tyr recombinase" evidence="5">
    <location>
        <begin position="215"/>
        <end position="391"/>
    </location>
</feature>
<evidence type="ECO:0000256" key="2">
    <source>
        <dbReference type="ARBA" id="ARBA00022908"/>
    </source>
</evidence>
<dbReference type="Gene3D" id="1.10.150.130">
    <property type="match status" value="1"/>
</dbReference>
<dbReference type="EMBL" id="FOZG01000002">
    <property type="protein sequence ID" value="SFR97534.1"/>
    <property type="molecule type" value="Genomic_DNA"/>
</dbReference>
<dbReference type="InterPro" id="IPR010998">
    <property type="entry name" value="Integrase_recombinase_N"/>
</dbReference>
<dbReference type="PROSITE" id="PS51898">
    <property type="entry name" value="TYR_RECOMBINASE"/>
    <property type="match status" value="1"/>
</dbReference>
<keyword evidence="2" id="KW-0229">DNA integration</keyword>
<dbReference type="Gene3D" id="3.30.160.390">
    <property type="entry name" value="Integrase, DNA-binding domain"/>
    <property type="match status" value="1"/>
</dbReference>
<dbReference type="InterPro" id="IPR002104">
    <property type="entry name" value="Integrase_catalytic"/>
</dbReference>
<accession>A0A1I6L237</accession>
<keyword evidence="7" id="KW-1185">Reference proteome</keyword>
<name>A0A1I6L237_9SPHN</name>
<dbReference type="InterPro" id="IPR050808">
    <property type="entry name" value="Phage_Integrase"/>
</dbReference>
<dbReference type="GO" id="GO:0006310">
    <property type="term" value="P:DNA recombination"/>
    <property type="evidence" value="ECO:0007669"/>
    <property type="project" value="UniProtKB-KW"/>
</dbReference>
<evidence type="ECO:0000256" key="4">
    <source>
        <dbReference type="ARBA" id="ARBA00023172"/>
    </source>
</evidence>
<dbReference type="Pfam" id="PF22022">
    <property type="entry name" value="Phage_int_M"/>
    <property type="match status" value="1"/>
</dbReference>
<proteinExistence type="inferred from homology"/>
<gene>
    <name evidence="6" type="ORF">SAMN05192580_2176</name>
</gene>
<evidence type="ECO:0000256" key="3">
    <source>
        <dbReference type="ARBA" id="ARBA00023125"/>
    </source>
</evidence>
<dbReference type="InterPro" id="IPR025166">
    <property type="entry name" value="Integrase_DNA_bind_dom"/>
</dbReference>
<dbReference type="CDD" id="cd00801">
    <property type="entry name" value="INT_P4_C"/>
    <property type="match status" value="1"/>
</dbReference>
<protein>
    <submittedName>
        <fullName evidence="6">Integrase</fullName>
    </submittedName>
</protein>
<dbReference type="Pfam" id="PF00589">
    <property type="entry name" value="Phage_integrase"/>
    <property type="match status" value="1"/>
</dbReference>
<dbReference type="Gene3D" id="1.10.443.10">
    <property type="entry name" value="Intergrase catalytic core"/>
    <property type="match status" value="1"/>
</dbReference>
<evidence type="ECO:0000313" key="6">
    <source>
        <dbReference type="EMBL" id="SFR97534.1"/>
    </source>
</evidence>
<evidence type="ECO:0000259" key="5">
    <source>
        <dbReference type="PROSITE" id="PS51898"/>
    </source>
</evidence>
<reference evidence="6 7" key="1">
    <citation type="submission" date="2016-10" db="EMBL/GenBank/DDBJ databases">
        <authorList>
            <person name="de Groot N.N."/>
        </authorList>
    </citation>
    <scope>NUCLEOTIDE SEQUENCE [LARGE SCALE GENOMIC DNA]</scope>
    <source>
        <strain evidence="6 7">S5-249</strain>
    </source>
</reference>
<keyword evidence="3" id="KW-0238">DNA-binding</keyword>
<keyword evidence="4" id="KW-0233">DNA recombination</keyword>
<dbReference type="GO" id="GO:0015074">
    <property type="term" value="P:DNA integration"/>
    <property type="evidence" value="ECO:0007669"/>
    <property type="project" value="UniProtKB-KW"/>
</dbReference>
<dbReference type="RefSeq" id="WP_093314468.1">
    <property type="nucleotide sequence ID" value="NZ_FOZG01000002.1"/>
</dbReference>
<dbReference type="GO" id="GO:0003677">
    <property type="term" value="F:DNA binding"/>
    <property type="evidence" value="ECO:0007669"/>
    <property type="project" value="UniProtKB-KW"/>
</dbReference>
<organism evidence="6 7">
    <name type="scientific">Sphingomonas jatrophae</name>
    <dbReference type="NCBI Taxonomy" id="1166337"/>
    <lineage>
        <taxon>Bacteria</taxon>
        <taxon>Pseudomonadati</taxon>
        <taxon>Pseudomonadota</taxon>
        <taxon>Alphaproteobacteria</taxon>
        <taxon>Sphingomonadales</taxon>
        <taxon>Sphingomonadaceae</taxon>
        <taxon>Sphingomonas</taxon>
    </lineage>
</organism>
<sequence>MGKLTVAGVRNAKPGRHADGDGLYLLVKPTGARSWLLRVQVEKRRRDIGLGSVDLTPKPDRDKAIDDIPLLSRKVLSLAEARDKATLLRKVAMAGRDPVVERDKERQKVPTFEAAAIACHADLKSSWTKRHEETFLTSLQRHAYPALGKLQVDQIHAPEIRDLLAPIWAEIPDMARKVRQRVGTVLNYAHSKGWRAAEAPGRSVTVGLARRAASGNLAAMPYAEVPAFVADLASKPETVGRLALLFTIHTAARSGEVRHAQWSHIDIERKLWNRPAELMKSRVPHSVTLTDAAVAVLDRAKTLRKSADDALVFPSTKGKPLSDMTLSKIMRDAKLPFTVHGFRSSFRDWAAEQMPHIPDPVAEAALAHVVPDKVERAYKRTGFLEMRRTLLEGWGRHCSASVVGVA</sequence>
<dbReference type="InterPro" id="IPR011010">
    <property type="entry name" value="DNA_brk_join_enz"/>
</dbReference>
<comment type="similarity">
    <text evidence="1">Belongs to the 'phage' integrase family.</text>
</comment>
<dbReference type="STRING" id="1166337.SAMN05192580_2176"/>
<dbReference type="InterPro" id="IPR038488">
    <property type="entry name" value="Integrase_DNA-bd_sf"/>
</dbReference>
<evidence type="ECO:0000313" key="7">
    <source>
        <dbReference type="Proteomes" id="UP000198824"/>
    </source>
</evidence>